<dbReference type="Pfam" id="PF01569">
    <property type="entry name" value="PAP2"/>
    <property type="match status" value="1"/>
</dbReference>
<keyword evidence="5 11" id="KW-0378">Hydrolase</keyword>
<sequence length="246" mass="28357">MAASDGDILSSHKQIVDDRLHWVPLSLTLVEYPKGDWLGKLLAIASLSPFGILSGFVALIIFRRDLHTIVFFIGTILNELVNQILKHTICEARPMARNANYSEYGMPSAHSQFMWFFATYVLYFIFIRLHHMNNNPTMENIWKAVISSSCVSMAIIVTISRVYLQYHTWRQVICGAVVGFLFGSAWFALTYLIFTPYFPIIVSWRISELLLLRDTTLIPNVLWFEYTTTRLEARVRGRKLVPMKSQ</sequence>
<comment type="similarity">
    <text evidence="3 11">Belongs to the dolichyldiphosphatase family.</text>
</comment>
<dbReference type="InterPro" id="IPR000326">
    <property type="entry name" value="PAP2/HPO"/>
</dbReference>
<dbReference type="SMART" id="SM00014">
    <property type="entry name" value="acidPPc"/>
    <property type="match status" value="1"/>
</dbReference>
<dbReference type="GO" id="GO:0047874">
    <property type="term" value="F:dolichyldiphosphatase activity"/>
    <property type="evidence" value="ECO:0007669"/>
    <property type="project" value="UniProtKB-UniRule"/>
</dbReference>
<evidence type="ECO:0000256" key="5">
    <source>
        <dbReference type="ARBA" id="ARBA00022801"/>
    </source>
</evidence>
<dbReference type="FunFam" id="1.20.144.10:FF:000003">
    <property type="entry name" value="Dolichyldiphosphatase 1"/>
    <property type="match status" value="1"/>
</dbReference>
<keyword evidence="4 11" id="KW-0812">Transmembrane</keyword>
<feature type="domain" description="Phosphatidic acid phosphatase type 2/haloperoxidase" evidence="12">
    <location>
        <begin position="68"/>
        <end position="187"/>
    </location>
</feature>
<evidence type="ECO:0000256" key="1">
    <source>
        <dbReference type="ARBA" id="ARBA00004477"/>
    </source>
</evidence>
<accession>A0A1B6DK95</accession>
<dbReference type="GO" id="GO:0006487">
    <property type="term" value="P:protein N-linked glycosylation"/>
    <property type="evidence" value="ECO:0007669"/>
    <property type="project" value="UniProtKB-UniRule"/>
</dbReference>
<feature type="transmembrane region" description="Helical" evidence="11">
    <location>
        <begin position="141"/>
        <end position="163"/>
    </location>
</feature>
<dbReference type="AlphaFoldDB" id="A0A1B6DK95"/>
<evidence type="ECO:0000313" key="14">
    <source>
        <dbReference type="EMBL" id="JAS26204.1"/>
    </source>
</evidence>
<evidence type="ECO:0000259" key="12">
    <source>
        <dbReference type="SMART" id="SM00014"/>
    </source>
</evidence>
<feature type="transmembrane region" description="Helical" evidence="11">
    <location>
        <begin position="169"/>
        <end position="194"/>
    </location>
</feature>
<dbReference type="InterPro" id="IPR036938">
    <property type="entry name" value="PAP2/HPO_sf"/>
</dbReference>
<gene>
    <name evidence="13" type="ORF">g.32737</name>
    <name evidence="14" type="ORF">g.32738</name>
</gene>
<evidence type="ECO:0000256" key="7">
    <source>
        <dbReference type="ARBA" id="ARBA00022989"/>
    </source>
</evidence>
<dbReference type="SUPFAM" id="SSF48317">
    <property type="entry name" value="Acid phosphatase/Vanadium-dependent haloperoxidase"/>
    <property type="match status" value="1"/>
</dbReference>
<protein>
    <recommendedName>
        <fullName evidence="11">Dolichyldiphosphatase</fullName>
        <ecNumber evidence="11">3.6.1.43</ecNumber>
    </recommendedName>
</protein>
<evidence type="ECO:0000256" key="10">
    <source>
        <dbReference type="ARBA" id="ARBA00047349"/>
    </source>
</evidence>
<dbReference type="CDD" id="cd03382">
    <property type="entry name" value="PAP2_dolichyldiphosphatase"/>
    <property type="match status" value="1"/>
</dbReference>
<comment type="subcellular location">
    <subcellularLocation>
        <location evidence="1 11">Endoplasmic reticulum membrane</location>
        <topology evidence="1 11">Multi-pass membrane protein</topology>
    </subcellularLocation>
</comment>
<evidence type="ECO:0000256" key="2">
    <source>
        <dbReference type="ARBA" id="ARBA00004922"/>
    </source>
</evidence>
<dbReference type="InterPro" id="IPR039667">
    <property type="entry name" value="Dolichyldiphosphatase_PAP2"/>
</dbReference>
<dbReference type="PANTHER" id="PTHR11247">
    <property type="entry name" value="PALMITOYL-PROTEIN THIOESTERASE/DOLICHYLDIPHOSPHATASE 1"/>
    <property type="match status" value="1"/>
</dbReference>
<proteinExistence type="inferred from homology"/>
<dbReference type="EC" id="3.6.1.43" evidence="11"/>
<dbReference type="GO" id="GO:0005789">
    <property type="term" value="C:endoplasmic reticulum membrane"/>
    <property type="evidence" value="ECO:0007669"/>
    <property type="project" value="UniProtKB-SubCell"/>
</dbReference>
<dbReference type="UniPathway" id="UPA00378"/>
<reference evidence="13" key="1">
    <citation type="submission" date="2015-12" db="EMBL/GenBank/DDBJ databases">
        <title>De novo transcriptome assembly of four potential Pierce s Disease insect vectors from Arizona vineyards.</title>
        <authorList>
            <person name="Tassone E.E."/>
        </authorList>
    </citation>
    <scope>NUCLEOTIDE SEQUENCE</scope>
</reference>
<feature type="transmembrane region" description="Helical" evidence="11">
    <location>
        <begin position="109"/>
        <end position="129"/>
    </location>
</feature>
<comment type="function">
    <text evidence="9 11">Required for efficient N-glycosylation. Necessary for maintaining optimal levels of dolichol-linked oligosaccharides. Hydrolyzes dolichyl pyrophosphate at a very high rate and dolichyl monophosphate at a much lower rate. Does not act on phosphatidate.</text>
</comment>
<evidence type="ECO:0000256" key="3">
    <source>
        <dbReference type="ARBA" id="ARBA00005518"/>
    </source>
</evidence>
<feature type="transmembrane region" description="Helical" evidence="11">
    <location>
        <begin position="41"/>
        <end position="62"/>
    </location>
</feature>
<dbReference type="EMBL" id="GEDC01011201">
    <property type="protein sequence ID" value="JAS26097.1"/>
    <property type="molecule type" value="Transcribed_RNA"/>
</dbReference>
<name>A0A1B6DK95_9HEMI</name>
<evidence type="ECO:0000313" key="13">
    <source>
        <dbReference type="EMBL" id="JAS26097.1"/>
    </source>
</evidence>
<comment type="pathway">
    <text evidence="2 11">Protein modification; protein glycosylation.</text>
</comment>
<dbReference type="Gene3D" id="1.20.144.10">
    <property type="entry name" value="Phosphatidic acid phosphatase type 2/haloperoxidase"/>
    <property type="match status" value="1"/>
</dbReference>
<dbReference type="EMBL" id="GEDC01011094">
    <property type="protein sequence ID" value="JAS26204.1"/>
    <property type="molecule type" value="Transcribed_RNA"/>
</dbReference>
<keyword evidence="7 11" id="KW-1133">Transmembrane helix</keyword>
<evidence type="ECO:0000256" key="6">
    <source>
        <dbReference type="ARBA" id="ARBA00022824"/>
    </source>
</evidence>
<comment type="catalytic activity">
    <reaction evidence="10 11">
        <text>a di-trans,poly-cis-dolichyl diphosphate + H2O = a di-trans,poly-cis-dolichyl phosphate + phosphate + H(+)</text>
        <dbReference type="Rhea" id="RHEA:14385"/>
        <dbReference type="Rhea" id="RHEA-COMP:19498"/>
        <dbReference type="Rhea" id="RHEA-COMP:19506"/>
        <dbReference type="ChEBI" id="CHEBI:15377"/>
        <dbReference type="ChEBI" id="CHEBI:15378"/>
        <dbReference type="ChEBI" id="CHEBI:43474"/>
        <dbReference type="ChEBI" id="CHEBI:57497"/>
        <dbReference type="ChEBI" id="CHEBI:57683"/>
        <dbReference type="EC" id="3.6.1.43"/>
    </reaction>
</comment>
<evidence type="ECO:0000256" key="4">
    <source>
        <dbReference type="ARBA" id="ARBA00022692"/>
    </source>
</evidence>
<evidence type="ECO:0000256" key="8">
    <source>
        <dbReference type="ARBA" id="ARBA00023136"/>
    </source>
</evidence>
<evidence type="ECO:0000256" key="9">
    <source>
        <dbReference type="ARBA" id="ARBA00024907"/>
    </source>
</evidence>
<keyword evidence="8 11" id="KW-0472">Membrane</keyword>
<dbReference type="GO" id="GO:0008610">
    <property type="term" value="P:lipid biosynthetic process"/>
    <property type="evidence" value="ECO:0007669"/>
    <property type="project" value="TreeGrafter"/>
</dbReference>
<evidence type="ECO:0000256" key="11">
    <source>
        <dbReference type="RuleBase" id="RU367078"/>
    </source>
</evidence>
<dbReference type="PANTHER" id="PTHR11247:SF1">
    <property type="entry name" value="DOLICHYLDIPHOSPHATASE 1"/>
    <property type="match status" value="1"/>
</dbReference>
<organism evidence="13">
    <name type="scientific">Clastoptera arizonana</name>
    <name type="common">Arizona spittle bug</name>
    <dbReference type="NCBI Taxonomy" id="38151"/>
    <lineage>
        <taxon>Eukaryota</taxon>
        <taxon>Metazoa</taxon>
        <taxon>Ecdysozoa</taxon>
        <taxon>Arthropoda</taxon>
        <taxon>Hexapoda</taxon>
        <taxon>Insecta</taxon>
        <taxon>Pterygota</taxon>
        <taxon>Neoptera</taxon>
        <taxon>Paraneoptera</taxon>
        <taxon>Hemiptera</taxon>
        <taxon>Auchenorrhyncha</taxon>
        <taxon>Cercopoidea</taxon>
        <taxon>Clastopteridae</taxon>
        <taxon>Clastoptera</taxon>
    </lineage>
</organism>
<keyword evidence="6 11" id="KW-0256">Endoplasmic reticulum</keyword>